<dbReference type="InterPro" id="IPR050557">
    <property type="entry name" value="RTX_toxin/Mannuronan_C5-epim"/>
</dbReference>
<accession>A0A927D5U2</accession>
<evidence type="ECO:0000256" key="1">
    <source>
        <dbReference type="ARBA" id="ARBA00004613"/>
    </source>
</evidence>
<dbReference type="InterPro" id="IPR001343">
    <property type="entry name" value="Hemolysn_Ca-bd"/>
</dbReference>
<dbReference type="InterPro" id="IPR018511">
    <property type="entry name" value="Hemolysin-typ_Ca-bd_CS"/>
</dbReference>
<feature type="region of interest" description="Disordered" evidence="3">
    <location>
        <begin position="332"/>
        <end position="437"/>
    </location>
</feature>
<dbReference type="Proteomes" id="UP000635142">
    <property type="component" value="Unassembled WGS sequence"/>
</dbReference>
<evidence type="ECO:0000313" key="4">
    <source>
        <dbReference type="EMBL" id="MBD3663792.1"/>
    </source>
</evidence>
<comment type="caution">
    <text evidence="4">The sequence shown here is derived from an EMBL/GenBank/DDBJ whole genome shotgun (WGS) entry which is preliminary data.</text>
</comment>
<feature type="compositionally biased region" description="Low complexity" evidence="3">
    <location>
        <begin position="422"/>
        <end position="437"/>
    </location>
</feature>
<organism evidence="4 5">
    <name type="scientific">Sulfitobacter aestuariivivens</name>
    <dbReference type="NCBI Taxonomy" id="2766981"/>
    <lineage>
        <taxon>Bacteria</taxon>
        <taxon>Pseudomonadati</taxon>
        <taxon>Pseudomonadota</taxon>
        <taxon>Alphaproteobacteria</taxon>
        <taxon>Rhodobacterales</taxon>
        <taxon>Roseobacteraceae</taxon>
        <taxon>Sulfitobacter</taxon>
    </lineage>
</organism>
<evidence type="ECO:0000256" key="3">
    <source>
        <dbReference type="SAM" id="MobiDB-lite"/>
    </source>
</evidence>
<dbReference type="PROSITE" id="PS00330">
    <property type="entry name" value="HEMOLYSIN_CALCIUM"/>
    <property type="match status" value="7"/>
</dbReference>
<dbReference type="SUPFAM" id="SSF51120">
    <property type="entry name" value="beta-Roll"/>
    <property type="match status" value="4"/>
</dbReference>
<dbReference type="PANTHER" id="PTHR38340">
    <property type="entry name" value="S-LAYER PROTEIN"/>
    <property type="match status" value="1"/>
</dbReference>
<keyword evidence="2" id="KW-0964">Secreted</keyword>
<evidence type="ECO:0000256" key="2">
    <source>
        <dbReference type="ARBA" id="ARBA00022525"/>
    </source>
</evidence>
<dbReference type="InterPro" id="IPR011049">
    <property type="entry name" value="Serralysin-like_metalloprot_C"/>
</dbReference>
<name>A0A927D5U2_9RHOB</name>
<sequence>MTTYTGTIFNNLYDFPGLSIVPGTIDGNLGRDTIDGTGLNLNYLFDFENNLLSLTDGTRPHTFLSFEEAIGGNGNDIMIGGSGTAPYNLNGGNGDDTVGPGSAGILNGDEFHGGSGTDALDFLNLSTNFVVDLNTGEFSTGSFMATVSGIEEVRAGSGDDFLRDAVGVNATLHGGLGDDTLATTTSFTGSEHYDGGTGTDLFDFTLFTDDYTANLLTGEFFRADSISIMSLESIEQVTAGTGNDRLYAGDVASASYSMMGNLGNDTIYARADGLINGDTYAGGGGSDRLDFGSFTANVRFNMLTGTFLFGNGTGGGSATGIEDARAGSGNDIIGGTANDDRMSGRAGNDTLVGNEGNDSLFGGDDRDILRGGDGNDSLSGNSGNDFATGQDGNDTLTGGDGDDTLVGGDGADQIRGGDDNDGLAGNDGNDTLDGNSGNDRLFGGAGFDSLEGGIGNDRLEGGAQADNLYGQAGVDTLLGGSGFDRLFGGSETDFLYGGTEGDALFGEAGNDRLFGQQGNDRLFGGIGNDTLDGSVGNDSLFGGAGFDTLLGGTGNDVLAGNFNADRFVFADFGGGFGQDTITDFAATNDFERIDLSRVASIVNLQDLVANHMNQVGLNVFINAGGGNTITLLNVDINDLGASDFVF</sequence>
<gene>
    <name evidence="4" type="ORF">H9Q16_07660</name>
</gene>
<dbReference type="PRINTS" id="PR00313">
    <property type="entry name" value="CABNDNGRPT"/>
</dbReference>
<dbReference type="EMBL" id="JACTAG010000001">
    <property type="protein sequence ID" value="MBD3663792.1"/>
    <property type="molecule type" value="Genomic_DNA"/>
</dbReference>
<proteinExistence type="predicted"/>
<keyword evidence="5" id="KW-1185">Reference proteome</keyword>
<feature type="compositionally biased region" description="Low complexity" evidence="3">
    <location>
        <begin position="375"/>
        <end position="397"/>
    </location>
</feature>
<dbReference type="Pfam" id="PF00353">
    <property type="entry name" value="HemolysinCabind"/>
    <property type="match status" value="8"/>
</dbReference>
<dbReference type="Gene3D" id="2.150.10.10">
    <property type="entry name" value="Serralysin-like metalloprotease, C-terminal"/>
    <property type="match status" value="7"/>
</dbReference>
<dbReference type="GO" id="GO:0005576">
    <property type="term" value="C:extracellular region"/>
    <property type="evidence" value="ECO:0007669"/>
    <property type="project" value="UniProtKB-SubCell"/>
</dbReference>
<dbReference type="GO" id="GO:0005509">
    <property type="term" value="F:calcium ion binding"/>
    <property type="evidence" value="ECO:0007669"/>
    <property type="project" value="InterPro"/>
</dbReference>
<evidence type="ECO:0008006" key="6">
    <source>
        <dbReference type="Google" id="ProtNLM"/>
    </source>
</evidence>
<protein>
    <recommendedName>
        <fullName evidence="6">Calcium-binding protein</fullName>
    </recommendedName>
</protein>
<reference evidence="4" key="1">
    <citation type="submission" date="2020-08" db="EMBL/GenBank/DDBJ databases">
        <title>Sulfitobacter aestuariivivens sp. nov., isolated from a tidal flat.</title>
        <authorList>
            <person name="Park S."/>
            <person name="Yoon J.-H."/>
        </authorList>
    </citation>
    <scope>NUCLEOTIDE SEQUENCE</scope>
    <source>
        <strain evidence="4">TSTF-M16</strain>
    </source>
</reference>
<dbReference type="AlphaFoldDB" id="A0A927D5U2"/>
<dbReference type="RefSeq" id="WP_191074727.1">
    <property type="nucleotide sequence ID" value="NZ_JACTAG010000001.1"/>
</dbReference>
<evidence type="ECO:0000313" key="5">
    <source>
        <dbReference type="Proteomes" id="UP000635142"/>
    </source>
</evidence>
<dbReference type="PANTHER" id="PTHR38340:SF1">
    <property type="entry name" value="S-LAYER PROTEIN"/>
    <property type="match status" value="1"/>
</dbReference>
<comment type="subcellular location">
    <subcellularLocation>
        <location evidence="1">Secreted</location>
    </subcellularLocation>
</comment>